<dbReference type="Gene3D" id="1.20.1280.50">
    <property type="match status" value="1"/>
</dbReference>
<accession>A0A9R1VWV1</accession>
<dbReference type="InterPro" id="IPR036047">
    <property type="entry name" value="F-box-like_dom_sf"/>
</dbReference>
<reference evidence="2 3" key="1">
    <citation type="journal article" date="2017" name="Nat. Commun.">
        <title>Genome assembly with in vitro proximity ligation data and whole-genome triplication in lettuce.</title>
        <authorList>
            <person name="Reyes-Chin-Wo S."/>
            <person name="Wang Z."/>
            <person name="Yang X."/>
            <person name="Kozik A."/>
            <person name="Arikit S."/>
            <person name="Song C."/>
            <person name="Xia L."/>
            <person name="Froenicke L."/>
            <person name="Lavelle D.O."/>
            <person name="Truco M.J."/>
            <person name="Xia R."/>
            <person name="Zhu S."/>
            <person name="Xu C."/>
            <person name="Xu H."/>
            <person name="Xu X."/>
            <person name="Cox K."/>
            <person name="Korf I."/>
            <person name="Meyers B.C."/>
            <person name="Michelmore R.W."/>
        </authorList>
    </citation>
    <scope>NUCLEOTIDE SEQUENCE [LARGE SCALE GENOMIC DNA]</scope>
    <source>
        <strain evidence="3">cv. Salinas</strain>
        <tissue evidence="2">Seedlings</tissue>
    </source>
</reference>
<dbReference type="EMBL" id="NBSK02000004">
    <property type="protein sequence ID" value="KAJ0212126.1"/>
    <property type="molecule type" value="Genomic_DNA"/>
</dbReference>
<dbReference type="Proteomes" id="UP000235145">
    <property type="component" value="Unassembled WGS sequence"/>
</dbReference>
<dbReference type="SMART" id="SM00256">
    <property type="entry name" value="FBOX"/>
    <property type="match status" value="1"/>
</dbReference>
<dbReference type="PANTHER" id="PTHR31639:SF315">
    <property type="entry name" value="LEUCINE-RICH REPEAT DOMAIN SUPERFAMILY, F-BOX-LIKE DOMAIN SUPERFAMILY"/>
    <property type="match status" value="1"/>
</dbReference>
<evidence type="ECO:0000313" key="3">
    <source>
        <dbReference type="Proteomes" id="UP000235145"/>
    </source>
</evidence>
<sequence>MPCRSSIKLGGIYQEMKGQRKNSRDRISALPQDTIEKILTLMPIRDALRTSILSRKWRYCWTTMAKLVFNDRNGNEEIDEHKFVKAIFHVLLLHKAPILEFSLFVNSEIFSEIDQIILHLSRGNNLKKFIFEILGTDTYLLPRSFFSLQGLEYLDLSYCTFELPLMYNGFSRLKTLRFCDVSITIDMLFQFLINCPIVEEFAWLRDYWIDMEITEYEFVELFKCLPSIQVLEFSRLYIKPLAACGMPHKLPISLPHLRILVLGVCFVDLSTVLCVINSCPNLEKIKMEMYWDHNKCLQQTFSNLHDIQDYLGLKLDHLKEMEITSFTNHALEMEFVKLVMANSPVLKKALVELDISVSVDEEVKMLRDLLQIPFPRASPTANFIIKRPKNYYRYRN</sequence>
<proteinExistence type="predicted"/>
<dbReference type="SUPFAM" id="SSF81383">
    <property type="entry name" value="F-box domain"/>
    <property type="match status" value="1"/>
</dbReference>
<dbReference type="SUPFAM" id="SSF52047">
    <property type="entry name" value="RNI-like"/>
    <property type="match status" value="1"/>
</dbReference>
<evidence type="ECO:0000259" key="1">
    <source>
        <dbReference type="PROSITE" id="PS50181"/>
    </source>
</evidence>
<dbReference type="InterPro" id="IPR001810">
    <property type="entry name" value="F-box_dom"/>
</dbReference>
<dbReference type="PROSITE" id="PS50181">
    <property type="entry name" value="FBOX"/>
    <property type="match status" value="1"/>
</dbReference>
<dbReference type="InterPro" id="IPR053781">
    <property type="entry name" value="F-box_AtFBL13-like"/>
</dbReference>
<dbReference type="AlphaFoldDB" id="A0A9R1VWV1"/>
<dbReference type="Pfam" id="PF08387">
    <property type="entry name" value="FBD"/>
    <property type="match status" value="1"/>
</dbReference>
<dbReference type="Gene3D" id="3.80.10.10">
    <property type="entry name" value="Ribonuclease Inhibitor"/>
    <property type="match status" value="1"/>
</dbReference>
<dbReference type="InterPro" id="IPR032675">
    <property type="entry name" value="LRR_dom_sf"/>
</dbReference>
<gene>
    <name evidence="2" type="ORF">LSAT_V11C400165190</name>
</gene>
<protein>
    <recommendedName>
        <fullName evidence="1">F-box domain-containing protein</fullName>
    </recommendedName>
</protein>
<dbReference type="CDD" id="cd22160">
    <property type="entry name" value="F-box_AtFBL13-like"/>
    <property type="match status" value="1"/>
</dbReference>
<comment type="caution">
    <text evidence="2">The sequence shown here is derived from an EMBL/GenBank/DDBJ whole genome shotgun (WGS) entry which is preliminary data.</text>
</comment>
<dbReference type="Pfam" id="PF00646">
    <property type="entry name" value="F-box"/>
    <property type="match status" value="1"/>
</dbReference>
<feature type="domain" description="F-box" evidence="1">
    <location>
        <begin position="24"/>
        <end position="58"/>
    </location>
</feature>
<dbReference type="PANTHER" id="PTHR31639">
    <property type="entry name" value="F-BOX PROTEIN-LIKE"/>
    <property type="match status" value="1"/>
</dbReference>
<organism evidence="2 3">
    <name type="scientific">Lactuca sativa</name>
    <name type="common">Garden lettuce</name>
    <dbReference type="NCBI Taxonomy" id="4236"/>
    <lineage>
        <taxon>Eukaryota</taxon>
        <taxon>Viridiplantae</taxon>
        <taxon>Streptophyta</taxon>
        <taxon>Embryophyta</taxon>
        <taxon>Tracheophyta</taxon>
        <taxon>Spermatophyta</taxon>
        <taxon>Magnoliopsida</taxon>
        <taxon>eudicotyledons</taxon>
        <taxon>Gunneridae</taxon>
        <taxon>Pentapetalae</taxon>
        <taxon>asterids</taxon>
        <taxon>campanulids</taxon>
        <taxon>Asterales</taxon>
        <taxon>Asteraceae</taxon>
        <taxon>Cichorioideae</taxon>
        <taxon>Cichorieae</taxon>
        <taxon>Lactucinae</taxon>
        <taxon>Lactuca</taxon>
    </lineage>
</organism>
<dbReference type="InterPro" id="IPR006566">
    <property type="entry name" value="FBD"/>
</dbReference>
<name>A0A9R1VWV1_LACSA</name>
<evidence type="ECO:0000313" key="2">
    <source>
        <dbReference type="EMBL" id="KAJ0212126.1"/>
    </source>
</evidence>
<keyword evidence="3" id="KW-1185">Reference proteome</keyword>